<feature type="domain" description="Protein kinase" evidence="10">
    <location>
        <begin position="1"/>
        <end position="272"/>
    </location>
</feature>
<reference evidence="11" key="2">
    <citation type="submission" date="2025-09" db="UniProtKB">
        <authorList>
            <consortium name="Ensembl"/>
        </authorList>
    </citation>
    <scope>IDENTIFICATION</scope>
</reference>
<dbReference type="Gene3D" id="1.10.510.10">
    <property type="entry name" value="Transferase(Phosphotransferase) domain 1"/>
    <property type="match status" value="1"/>
</dbReference>
<evidence type="ECO:0000256" key="1">
    <source>
        <dbReference type="ARBA" id="ARBA00004308"/>
    </source>
</evidence>
<dbReference type="InterPro" id="IPR008266">
    <property type="entry name" value="Tyr_kinase_AS"/>
</dbReference>
<evidence type="ECO:0000256" key="4">
    <source>
        <dbReference type="ARBA" id="ARBA00022777"/>
    </source>
</evidence>
<dbReference type="GO" id="GO:0012505">
    <property type="term" value="C:endomembrane system"/>
    <property type="evidence" value="ECO:0007669"/>
    <property type="project" value="UniProtKB-SubCell"/>
</dbReference>
<keyword evidence="9" id="KW-0732">Signal</keyword>
<evidence type="ECO:0000256" key="2">
    <source>
        <dbReference type="ARBA" id="ARBA00022679"/>
    </source>
</evidence>
<dbReference type="InterPro" id="IPR001245">
    <property type="entry name" value="Ser-Thr/Tyr_kinase_cat_dom"/>
</dbReference>
<evidence type="ECO:0000256" key="8">
    <source>
        <dbReference type="ARBA" id="ARBA00023170"/>
    </source>
</evidence>
<dbReference type="PANTHER" id="PTHR24416">
    <property type="entry name" value="TYROSINE-PROTEIN KINASE RECEPTOR"/>
    <property type="match status" value="1"/>
</dbReference>
<dbReference type="PROSITE" id="PS50011">
    <property type="entry name" value="PROTEIN_KINASE_DOM"/>
    <property type="match status" value="1"/>
</dbReference>
<evidence type="ECO:0000256" key="7">
    <source>
        <dbReference type="ARBA" id="ARBA00023137"/>
    </source>
</evidence>
<dbReference type="PROSITE" id="PS00109">
    <property type="entry name" value="PROTEIN_KINASE_TYR"/>
    <property type="match status" value="1"/>
</dbReference>
<evidence type="ECO:0000256" key="9">
    <source>
        <dbReference type="SAM" id="SignalP"/>
    </source>
</evidence>
<protein>
    <recommendedName>
        <fullName evidence="10">Protein kinase domain-containing protein</fullName>
    </recommendedName>
</protein>
<dbReference type="FunFam" id="1.10.510.10:FF:001512">
    <property type="entry name" value="Receptor tyrosine-protein kinase erbB-2"/>
    <property type="match status" value="1"/>
</dbReference>
<accession>A0A8C4R4V6</accession>
<dbReference type="GeneTree" id="ENSGT00940000155506"/>
<dbReference type="Pfam" id="PF07714">
    <property type="entry name" value="PK_Tyr_Ser-Thr"/>
    <property type="match status" value="1"/>
</dbReference>
<dbReference type="GO" id="GO:0005524">
    <property type="term" value="F:ATP binding"/>
    <property type="evidence" value="ECO:0007669"/>
    <property type="project" value="UniProtKB-KW"/>
</dbReference>
<evidence type="ECO:0000313" key="11">
    <source>
        <dbReference type="Ensembl" id="ENSEBUP00000024985.1"/>
    </source>
</evidence>
<dbReference type="GO" id="GO:0004714">
    <property type="term" value="F:transmembrane receptor protein tyrosine kinase activity"/>
    <property type="evidence" value="ECO:0007669"/>
    <property type="project" value="TreeGrafter"/>
</dbReference>
<dbReference type="SUPFAM" id="SSF56112">
    <property type="entry name" value="Protein kinase-like (PK-like)"/>
    <property type="match status" value="1"/>
</dbReference>
<name>A0A8C4R4V6_EPTBU</name>
<evidence type="ECO:0000256" key="5">
    <source>
        <dbReference type="ARBA" id="ARBA00022840"/>
    </source>
</evidence>
<dbReference type="GO" id="GO:0005886">
    <property type="term" value="C:plasma membrane"/>
    <property type="evidence" value="ECO:0007669"/>
    <property type="project" value="TreeGrafter"/>
</dbReference>
<dbReference type="GO" id="GO:0019838">
    <property type="term" value="F:growth factor binding"/>
    <property type="evidence" value="ECO:0007669"/>
    <property type="project" value="TreeGrafter"/>
</dbReference>
<evidence type="ECO:0000313" key="12">
    <source>
        <dbReference type="Proteomes" id="UP000694388"/>
    </source>
</evidence>
<keyword evidence="6" id="KW-0472">Membrane</keyword>
<proteinExistence type="predicted"/>
<sequence>MQIRSSWSPSIAAMVIFSVFYEASGHISAFVQNGVVHCTSYHNTGAARISIVGVVSTDAPSNFQAPVYPGDCTTDGQGDEAVSSNRLLLNEEQDDLPLGQTDLFSFGQQVAEGMLFLSSCNCIHRDLAARNVLVTQGRVAKICDFGLARDISHDSNYIIKGSVRLPVKWMALESIFDGVYTSQSDVWSYGVLLWEIFSLGCVPYPGLRVNTQFYQMLQNGHRMAAPQMAPPKICRLDHCWECGCATDAVPLFPVRWYAFCQPWKDDRLRKPT</sequence>
<reference evidence="11" key="1">
    <citation type="submission" date="2025-08" db="UniProtKB">
        <authorList>
            <consortium name="Ensembl"/>
        </authorList>
    </citation>
    <scope>IDENTIFICATION</scope>
</reference>
<dbReference type="AlphaFoldDB" id="A0A8C4R4V6"/>
<evidence type="ECO:0000256" key="3">
    <source>
        <dbReference type="ARBA" id="ARBA00022741"/>
    </source>
</evidence>
<dbReference type="SMART" id="SM00219">
    <property type="entry name" value="TyrKc"/>
    <property type="match status" value="1"/>
</dbReference>
<feature type="chain" id="PRO_5033991135" description="Protein kinase domain-containing protein" evidence="9">
    <location>
        <begin position="26"/>
        <end position="272"/>
    </location>
</feature>
<dbReference type="Ensembl" id="ENSEBUT00000025561.1">
    <property type="protein sequence ID" value="ENSEBUP00000024985.1"/>
    <property type="gene ID" value="ENSEBUG00000015406.1"/>
</dbReference>
<dbReference type="GO" id="GO:0050793">
    <property type="term" value="P:regulation of developmental process"/>
    <property type="evidence" value="ECO:0007669"/>
    <property type="project" value="UniProtKB-ARBA"/>
</dbReference>
<evidence type="ECO:0000259" key="10">
    <source>
        <dbReference type="PROSITE" id="PS50011"/>
    </source>
</evidence>
<keyword evidence="3" id="KW-0547">Nucleotide-binding</keyword>
<keyword evidence="8" id="KW-0675">Receptor</keyword>
<dbReference type="GO" id="GO:0007169">
    <property type="term" value="P:cell surface receptor protein tyrosine kinase signaling pathway"/>
    <property type="evidence" value="ECO:0007669"/>
    <property type="project" value="TreeGrafter"/>
</dbReference>
<keyword evidence="5" id="KW-0067">ATP-binding</keyword>
<dbReference type="GO" id="GO:0030182">
    <property type="term" value="P:neuron differentiation"/>
    <property type="evidence" value="ECO:0007669"/>
    <property type="project" value="UniProtKB-ARBA"/>
</dbReference>
<dbReference type="PANTHER" id="PTHR24416:SF600">
    <property type="entry name" value="PDGF- AND VEGF-RECEPTOR RELATED, ISOFORM J"/>
    <property type="match status" value="1"/>
</dbReference>
<dbReference type="InterPro" id="IPR011009">
    <property type="entry name" value="Kinase-like_dom_sf"/>
</dbReference>
<dbReference type="GO" id="GO:0048468">
    <property type="term" value="P:cell development"/>
    <property type="evidence" value="ECO:0007669"/>
    <property type="project" value="UniProtKB-ARBA"/>
</dbReference>
<dbReference type="InterPro" id="IPR050122">
    <property type="entry name" value="RTK"/>
</dbReference>
<keyword evidence="2" id="KW-0808">Transferase</keyword>
<dbReference type="GO" id="GO:0043235">
    <property type="term" value="C:receptor complex"/>
    <property type="evidence" value="ECO:0007669"/>
    <property type="project" value="TreeGrafter"/>
</dbReference>
<organism evidence="11 12">
    <name type="scientific">Eptatretus burgeri</name>
    <name type="common">Inshore hagfish</name>
    <dbReference type="NCBI Taxonomy" id="7764"/>
    <lineage>
        <taxon>Eukaryota</taxon>
        <taxon>Metazoa</taxon>
        <taxon>Chordata</taxon>
        <taxon>Craniata</taxon>
        <taxon>Vertebrata</taxon>
        <taxon>Cyclostomata</taxon>
        <taxon>Myxini</taxon>
        <taxon>Myxiniformes</taxon>
        <taxon>Myxinidae</taxon>
        <taxon>Eptatretinae</taxon>
        <taxon>Eptatretus</taxon>
    </lineage>
</organism>
<dbReference type="InterPro" id="IPR020635">
    <property type="entry name" value="Tyr_kinase_cat_dom"/>
</dbReference>
<evidence type="ECO:0000256" key="6">
    <source>
        <dbReference type="ARBA" id="ARBA00023136"/>
    </source>
</evidence>
<comment type="subcellular location">
    <subcellularLocation>
        <location evidence="1">Endomembrane system</location>
    </subcellularLocation>
</comment>
<feature type="signal peptide" evidence="9">
    <location>
        <begin position="1"/>
        <end position="25"/>
    </location>
</feature>
<keyword evidence="12" id="KW-1185">Reference proteome</keyword>
<keyword evidence="7" id="KW-0829">Tyrosine-protein kinase</keyword>
<keyword evidence="4" id="KW-0418">Kinase</keyword>
<dbReference type="Proteomes" id="UP000694388">
    <property type="component" value="Unplaced"/>
</dbReference>
<dbReference type="InterPro" id="IPR000719">
    <property type="entry name" value="Prot_kinase_dom"/>
</dbReference>